<accession>A0A1M7KVG6</accession>
<dbReference type="AlphaFoldDB" id="A0A1M7KVG6"/>
<dbReference type="Proteomes" id="UP000184280">
    <property type="component" value="Unassembled WGS sequence"/>
</dbReference>
<evidence type="ECO:0000313" key="1">
    <source>
        <dbReference type="EMBL" id="SHM69491.1"/>
    </source>
</evidence>
<name>A0A1M7KVG6_XYLRU</name>
<reference evidence="1 2" key="1">
    <citation type="submission" date="2016-11" db="EMBL/GenBank/DDBJ databases">
        <authorList>
            <person name="Jaros S."/>
            <person name="Januszkiewicz K."/>
            <person name="Wedrychowicz H."/>
        </authorList>
    </citation>
    <scope>NUCLEOTIDE SEQUENCE [LARGE SCALE GENOMIC DNA]</scope>
    <source>
        <strain evidence="1 2">BPI-34</strain>
    </source>
</reference>
<proteinExistence type="predicted"/>
<gene>
    <name evidence="1" type="ORF">SAMN04488494_2449</name>
</gene>
<sequence length="211" mass="24133">MMFSILCVAQPKQKSVVESDVSHNYKRAVRESFYKELNNLSGLEEGYHGFIDVGYTFGVGDYQFNRFEINSTHGYQFNPHIFLGGGLGLHFMPEYDTPDMNIALDHRKKQLDIPVYGNIRWTIINNKVTPFIDGKIGHYITHQGGLCASIAIGCRISVYNSQAINFSIGYSHENLEFESFDHFTSHYSMDYKRSKRKLGAEGISLKISYDF</sequence>
<organism evidence="1 2">
    <name type="scientific">Xylanibacter ruminicola</name>
    <name type="common">Prevotella ruminicola</name>
    <dbReference type="NCBI Taxonomy" id="839"/>
    <lineage>
        <taxon>Bacteria</taxon>
        <taxon>Pseudomonadati</taxon>
        <taxon>Bacteroidota</taxon>
        <taxon>Bacteroidia</taxon>
        <taxon>Bacteroidales</taxon>
        <taxon>Prevotellaceae</taxon>
        <taxon>Xylanibacter</taxon>
    </lineage>
</organism>
<evidence type="ECO:0000313" key="2">
    <source>
        <dbReference type="Proteomes" id="UP000184280"/>
    </source>
</evidence>
<protein>
    <recommendedName>
        <fullName evidence="3">Outer membrane protein beta-barrel domain-containing protein</fullName>
    </recommendedName>
</protein>
<dbReference type="EMBL" id="FRCJ01000005">
    <property type="protein sequence ID" value="SHM69491.1"/>
    <property type="molecule type" value="Genomic_DNA"/>
</dbReference>
<evidence type="ECO:0008006" key="3">
    <source>
        <dbReference type="Google" id="ProtNLM"/>
    </source>
</evidence>